<dbReference type="InterPro" id="IPR005106">
    <property type="entry name" value="Asp/hSer_DH_NAD-bd"/>
</dbReference>
<dbReference type="AlphaFoldDB" id="Q8L190"/>
<dbReference type="GO" id="GO:0051287">
    <property type="term" value="F:NAD binding"/>
    <property type="evidence" value="ECO:0007669"/>
    <property type="project" value="UniProtKB-UniRule"/>
</dbReference>
<dbReference type="UniPathway" id="UPA00253">
    <property type="reaction ID" value="UER00456"/>
</dbReference>
<dbReference type="PANTHER" id="PTHR31873">
    <property type="entry name" value="L-ASPARTATE DEHYDROGENASE-RELATED"/>
    <property type="match status" value="1"/>
</dbReference>
<dbReference type="HAMAP" id="MF_01265">
    <property type="entry name" value="NadX"/>
    <property type="match status" value="1"/>
</dbReference>
<dbReference type="Pfam" id="PF01958">
    <property type="entry name" value="Asp_DH_C"/>
    <property type="match status" value="1"/>
</dbReference>
<comment type="catalytic activity">
    <reaction evidence="6">
        <text>L-aspartate + NADP(+) + H2O = oxaloacetate + NH4(+) + NADPH + H(+)</text>
        <dbReference type="Rhea" id="RHEA:11784"/>
        <dbReference type="ChEBI" id="CHEBI:15377"/>
        <dbReference type="ChEBI" id="CHEBI:15378"/>
        <dbReference type="ChEBI" id="CHEBI:16452"/>
        <dbReference type="ChEBI" id="CHEBI:28938"/>
        <dbReference type="ChEBI" id="CHEBI:29991"/>
        <dbReference type="ChEBI" id="CHEBI:57783"/>
        <dbReference type="ChEBI" id="CHEBI:58349"/>
        <dbReference type="EC" id="1.4.1.21"/>
    </reaction>
</comment>
<comment type="catalytic activity">
    <reaction evidence="6">
        <text>L-aspartate + NAD(+) + H2O = oxaloacetate + NH4(+) + NADH + H(+)</text>
        <dbReference type="Rhea" id="RHEA:11788"/>
        <dbReference type="ChEBI" id="CHEBI:15377"/>
        <dbReference type="ChEBI" id="CHEBI:15378"/>
        <dbReference type="ChEBI" id="CHEBI:16452"/>
        <dbReference type="ChEBI" id="CHEBI:28938"/>
        <dbReference type="ChEBI" id="CHEBI:29991"/>
        <dbReference type="ChEBI" id="CHEBI:57540"/>
        <dbReference type="ChEBI" id="CHEBI:57945"/>
        <dbReference type="EC" id="1.4.1.21"/>
    </reaction>
</comment>
<dbReference type="InterPro" id="IPR011182">
    <property type="entry name" value="L-Asp_DH"/>
</dbReference>
<evidence type="ECO:0000256" key="2">
    <source>
        <dbReference type="ARBA" id="ARBA00022642"/>
    </source>
</evidence>
<dbReference type="GO" id="GO:0050661">
    <property type="term" value="F:NADP binding"/>
    <property type="evidence" value="ECO:0007669"/>
    <property type="project" value="UniProtKB-UniRule"/>
</dbReference>
<dbReference type="SUPFAM" id="SSF55347">
    <property type="entry name" value="Glyceraldehyde-3-phosphate dehydrogenase-like, C-terminal domain"/>
    <property type="match status" value="1"/>
</dbReference>
<feature type="binding site" evidence="6">
    <location>
        <position position="118"/>
    </location>
    <ligand>
        <name>NAD(+)</name>
        <dbReference type="ChEBI" id="CHEBI:57540"/>
    </ligand>
</feature>
<dbReference type="GO" id="GO:0016639">
    <property type="term" value="F:oxidoreductase activity, acting on the CH-NH2 group of donors, NAD or NADP as acceptor"/>
    <property type="evidence" value="ECO:0007669"/>
    <property type="project" value="UniProtKB-UniRule"/>
</dbReference>
<feature type="binding site" evidence="6">
    <location>
        <position position="187"/>
    </location>
    <ligand>
        <name>NAD(+)</name>
        <dbReference type="ChEBI" id="CHEBI:57540"/>
    </ligand>
</feature>
<evidence type="ECO:0000256" key="4">
    <source>
        <dbReference type="ARBA" id="ARBA00023002"/>
    </source>
</evidence>
<keyword evidence="3 6" id="KW-0521">NADP</keyword>
<dbReference type="GO" id="GO:0009435">
    <property type="term" value="P:NAD+ biosynthetic process"/>
    <property type="evidence" value="ECO:0007669"/>
    <property type="project" value="UniProtKB-UniRule"/>
</dbReference>
<sequence>MTTGNDARIAILGYGGIGTVVAQRLSEGVIEGARLTAIVSRAPVAQPPAPIMSIEGAIERADIVIECAGITAVRDHAEHIVSSGCDLVVSSVGALYYDGLAERLACARGGQVHYTHGAIGGLDLLSTAADAGPLTDVVVRSTKLPTTLLQPWMTTSQSARVANVSKRLRIFRGSPQEAVHHFPASLNVAAAVDHAVHGAGEVTVELYADPDAAFTRHEIAAHGALGRYMIRVENVPSDRNPRTSGIVPFAVLRTLENLMASRRG</sequence>
<feature type="domain" description="Aspartate/homoserine dehydrogenase NAD-binding" evidence="8">
    <location>
        <begin position="13"/>
        <end position="105"/>
    </location>
</feature>
<dbReference type="Pfam" id="PF03447">
    <property type="entry name" value="NAD_binding_3"/>
    <property type="match status" value="1"/>
</dbReference>
<dbReference type="GO" id="GO:0033735">
    <property type="term" value="F:aspartate dehydrogenase [NAD(P)+] activity"/>
    <property type="evidence" value="ECO:0007669"/>
    <property type="project" value="UniProtKB-EC"/>
</dbReference>
<dbReference type="Gene3D" id="3.30.360.10">
    <property type="entry name" value="Dihydrodipicolinate Reductase, domain 2"/>
    <property type="match status" value="1"/>
</dbReference>
<keyword evidence="5 6" id="KW-0520">NAD</keyword>
<dbReference type="InterPro" id="IPR036291">
    <property type="entry name" value="NAD(P)-bd_dom_sf"/>
</dbReference>
<dbReference type="InterPro" id="IPR020626">
    <property type="entry name" value="Asp_DH_prok"/>
</dbReference>
<evidence type="ECO:0000313" key="9">
    <source>
        <dbReference type="EMBL" id="BAC00793.1"/>
    </source>
</evidence>
<evidence type="ECO:0000256" key="6">
    <source>
        <dbReference type="HAMAP-Rule" id="MF_01265"/>
    </source>
</evidence>
<name>Q8L190_9NOCA</name>
<gene>
    <name evidence="6" type="primary">nadX</name>
</gene>
<feature type="domain" description="Aspartate dehydrogenase" evidence="7">
    <location>
        <begin position="166"/>
        <end position="251"/>
    </location>
</feature>
<comment type="pathway">
    <text evidence="6">Cofactor biosynthesis; NAD(+) biosynthesis; iminoaspartate from L-aspartate (dehydrogenase route): step 1/1.</text>
</comment>
<dbReference type="PANTHER" id="PTHR31873:SF6">
    <property type="entry name" value="ASPARTATE DEHYDROGENASE DOMAIN-CONTAINING PROTEIN"/>
    <property type="match status" value="1"/>
</dbReference>
<keyword evidence="2 6" id="KW-0662">Pyridine nucleotide biosynthesis</keyword>
<evidence type="ECO:0000256" key="5">
    <source>
        <dbReference type="ARBA" id="ARBA00023027"/>
    </source>
</evidence>
<keyword evidence="4 6" id="KW-0560">Oxidoreductase</keyword>
<dbReference type="InterPro" id="IPR002811">
    <property type="entry name" value="Asp_DH"/>
</dbReference>
<comment type="miscellaneous">
    <text evidence="6">The iminoaspartate product is unstable in aqueous solution and can decompose to oxaloacetate and ammonia.</text>
</comment>
<dbReference type="SUPFAM" id="SSF51735">
    <property type="entry name" value="NAD(P)-binding Rossmann-fold domains"/>
    <property type="match status" value="1"/>
</dbReference>
<reference evidence="9" key="1">
    <citation type="journal article" date="2002" name="Biosci. Biotechnol. Biochem.">
        <title>Isolation and characterization of dibenzofuran-degrading actinomycetes: analysis of multiple extradiol dioxygenase genes in dibenzofuran-degrading Rhodococcus species.</title>
        <authorList>
            <person name="Iida T."/>
            <person name="Mukouzaka Y."/>
            <person name="Nakamura K."/>
            <person name="Yamaguchi I."/>
            <person name="Kudo T."/>
        </authorList>
    </citation>
    <scope>NUCLEOTIDE SEQUENCE</scope>
    <source>
        <strain evidence="9">YK2</strain>
    </source>
</reference>
<evidence type="ECO:0000259" key="7">
    <source>
        <dbReference type="Pfam" id="PF01958"/>
    </source>
</evidence>
<evidence type="ECO:0000256" key="1">
    <source>
        <dbReference type="ARBA" id="ARBA00008331"/>
    </source>
</evidence>
<organism evidence="9">
    <name type="scientific">Rhodococcus sp. YK2</name>
    <dbReference type="NCBI Taxonomy" id="169536"/>
    <lineage>
        <taxon>Bacteria</taxon>
        <taxon>Bacillati</taxon>
        <taxon>Actinomycetota</taxon>
        <taxon>Actinomycetes</taxon>
        <taxon>Mycobacteriales</taxon>
        <taxon>Nocardiaceae</taxon>
        <taxon>Rhodococcus</taxon>
    </lineage>
</organism>
<feature type="active site" evidence="6">
    <location>
        <position position="217"/>
    </location>
</feature>
<accession>Q8L190</accession>
<dbReference type="EC" id="1.4.1.21" evidence="6"/>
<dbReference type="Gene3D" id="3.40.50.720">
    <property type="entry name" value="NAD(P)-binding Rossmann-like Domain"/>
    <property type="match status" value="1"/>
</dbReference>
<evidence type="ECO:0000259" key="8">
    <source>
        <dbReference type="Pfam" id="PF03447"/>
    </source>
</evidence>
<dbReference type="EMBL" id="AB070454">
    <property type="protein sequence ID" value="BAC00793.1"/>
    <property type="molecule type" value="Genomic_DNA"/>
</dbReference>
<dbReference type="PIRSF" id="PIRSF005227">
    <property type="entry name" value="Asp_dh_NAD_syn"/>
    <property type="match status" value="1"/>
</dbReference>
<comment type="function">
    <text evidence="6">Specifically catalyzes the NAD or NADP-dependent dehydrogenation of L-aspartate to iminoaspartate.</text>
</comment>
<evidence type="ECO:0000256" key="3">
    <source>
        <dbReference type="ARBA" id="ARBA00022857"/>
    </source>
</evidence>
<proteinExistence type="inferred from homology"/>
<comment type="similarity">
    <text evidence="1 6">Belongs to the L-aspartate dehydrogenase family.</text>
</comment>
<protein>
    <recommendedName>
        <fullName evidence="6">L-aspartate dehydrogenase</fullName>
        <ecNumber evidence="6">1.4.1.21</ecNumber>
    </recommendedName>
</protein>